<dbReference type="GO" id="GO:0005576">
    <property type="term" value="C:extracellular region"/>
    <property type="evidence" value="ECO:0007669"/>
    <property type="project" value="InterPro"/>
</dbReference>
<keyword evidence="1" id="KW-1133">Transmembrane helix</keyword>
<evidence type="ECO:0000256" key="1">
    <source>
        <dbReference type="SAM" id="Phobius"/>
    </source>
</evidence>
<reference evidence="3" key="1">
    <citation type="submission" date="2021-02" db="EMBL/GenBank/DDBJ databases">
        <authorList>
            <person name="Nowell W R."/>
        </authorList>
    </citation>
    <scope>NUCLEOTIDE SEQUENCE</scope>
</reference>
<feature type="transmembrane region" description="Helical" evidence="1">
    <location>
        <begin position="245"/>
        <end position="269"/>
    </location>
</feature>
<dbReference type="Proteomes" id="UP000663844">
    <property type="component" value="Unassembled WGS sequence"/>
</dbReference>
<dbReference type="GO" id="GO:0008061">
    <property type="term" value="F:chitin binding"/>
    <property type="evidence" value="ECO:0007669"/>
    <property type="project" value="InterPro"/>
</dbReference>
<name>A0A818G545_9BILA</name>
<comment type="caution">
    <text evidence="3">The sequence shown here is derived from an EMBL/GenBank/DDBJ whole genome shotgun (WGS) entry which is preliminary data.</text>
</comment>
<dbReference type="InterPro" id="IPR002557">
    <property type="entry name" value="Chitin-bd_dom"/>
</dbReference>
<keyword evidence="1" id="KW-0472">Membrane</keyword>
<dbReference type="EMBL" id="CAJOAZ010000010">
    <property type="protein sequence ID" value="CAF3486027.1"/>
    <property type="molecule type" value="Genomic_DNA"/>
</dbReference>
<dbReference type="Pfam" id="PF01607">
    <property type="entry name" value="CBM_14"/>
    <property type="match status" value="1"/>
</dbReference>
<dbReference type="Gene3D" id="2.170.140.10">
    <property type="entry name" value="Chitin binding domain"/>
    <property type="match status" value="1"/>
</dbReference>
<keyword evidence="1" id="KW-0812">Transmembrane</keyword>
<dbReference type="SUPFAM" id="SSF57625">
    <property type="entry name" value="Invertebrate chitin-binding proteins"/>
    <property type="match status" value="1"/>
</dbReference>
<sequence>MENVSLASEEYHKQSKVKQLSDNISQKTLSSTIRIPPMSDLALKRWCDARDAYLGQEHPYVQPIQKKIKTKTNEETISVFTLEPDRLSRPDIQHLSPSKQQTQIIHDHFDDKCVGTEINSPTLFKTDIEQMDQGIQVDLPPPQFELHHEYDTSMVDGEKKQENFSLKQKPIEYSDKAIETDPILNIESVNNQNRSFNDLMIDKKDDNDDDDMKTILSSTESNTSVSEQLQRLKFRFKRLSKERRLLSCILILYIIIMCALLVVIFYLLWAFQGRSLILYRDVIKTNTAIVNGITQYGESCNFDNDCKRPFICYKKSSSSSSGTCRCPLKYDLVNNQCIGDLNALCTKDTDCQRYMLCSGMEDRTRRCHCQPMYDYDIERKQCRGDYDASCQSNIDCRANLICNTTHSPSICVCQYHYRYYPFEHKCRGDPGAICEQTTADCIDNAECRDGVCECAFQFISDKNKICVDPCPKIAPNPVRIRYPGNCRRFIDCQQRSKSECPEMTIFNFRTQLCDYPKNVLDC</sequence>
<dbReference type="PROSITE" id="PS50940">
    <property type="entry name" value="CHIT_BIND_II"/>
    <property type="match status" value="1"/>
</dbReference>
<evidence type="ECO:0000313" key="4">
    <source>
        <dbReference type="Proteomes" id="UP000663844"/>
    </source>
</evidence>
<dbReference type="InterPro" id="IPR036508">
    <property type="entry name" value="Chitin-bd_dom_sf"/>
</dbReference>
<accession>A0A818G545</accession>
<evidence type="ECO:0000313" key="3">
    <source>
        <dbReference type="EMBL" id="CAF3486027.1"/>
    </source>
</evidence>
<gene>
    <name evidence="3" type="ORF">OXD698_LOCUS430</name>
</gene>
<organism evidence="3 4">
    <name type="scientific">Adineta steineri</name>
    <dbReference type="NCBI Taxonomy" id="433720"/>
    <lineage>
        <taxon>Eukaryota</taxon>
        <taxon>Metazoa</taxon>
        <taxon>Spiralia</taxon>
        <taxon>Gnathifera</taxon>
        <taxon>Rotifera</taxon>
        <taxon>Eurotatoria</taxon>
        <taxon>Bdelloidea</taxon>
        <taxon>Adinetida</taxon>
        <taxon>Adinetidae</taxon>
        <taxon>Adineta</taxon>
    </lineage>
</organism>
<dbReference type="AlphaFoldDB" id="A0A818G545"/>
<protein>
    <recommendedName>
        <fullName evidence="2">Chitin-binding type-2 domain-containing protein</fullName>
    </recommendedName>
</protein>
<proteinExistence type="predicted"/>
<feature type="domain" description="Chitin-binding type-2" evidence="2">
    <location>
        <begin position="467"/>
        <end position="522"/>
    </location>
</feature>
<evidence type="ECO:0000259" key="2">
    <source>
        <dbReference type="PROSITE" id="PS50940"/>
    </source>
</evidence>